<dbReference type="EMBL" id="AEPE02000005">
    <property type="protein sequence ID" value="EFZ36914.1"/>
    <property type="molecule type" value="Genomic_DNA"/>
</dbReference>
<dbReference type="eggNOG" id="COG3274">
    <property type="taxonomic scope" value="Bacteria"/>
</dbReference>
<keyword evidence="1" id="KW-1133">Transmembrane helix</keyword>
<evidence type="ECO:0000256" key="1">
    <source>
        <dbReference type="SAM" id="Phobius"/>
    </source>
</evidence>
<organism evidence="3 4">
    <name type="scientific">Hoylesella oralis ATCC 33269</name>
    <dbReference type="NCBI Taxonomy" id="873533"/>
    <lineage>
        <taxon>Bacteria</taxon>
        <taxon>Pseudomonadati</taxon>
        <taxon>Bacteroidota</taxon>
        <taxon>Bacteroidia</taxon>
        <taxon>Bacteroidales</taxon>
        <taxon>Prevotellaceae</taxon>
        <taxon>Hoylesella</taxon>
    </lineage>
</organism>
<dbReference type="InterPro" id="IPR002656">
    <property type="entry name" value="Acyl_transf_3_dom"/>
</dbReference>
<feature type="transmembrane region" description="Helical" evidence="1">
    <location>
        <begin position="184"/>
        <end position="203"/>
    </location>
</feature>
<feature type="transmembrane region" description="Helical" evidence="1">
    <location>
        <begin position="20"/>
        <end position="42"/>
    </location>
</feature>
<protein>
    <recommendedName>
        <fullName evidence="2">Acyltransferase 3 domain-containing protein</fullName>
    </recommendedName>
</protein>
<proteinExistence type="predicted"/>
<accession>E7RRM6</accession>
<dbReference type="Proteomes" id="UP000005580">
    <property type="component" value="Unassembled WGS sequence"/>
</dbReference>
<feature type="domain" description="Acyltransferase 3" evidence="2">
    <location>
        <begin position="17"/>
        <end position="332"/>
    </location>
</feature>
<feature type="transmembrane region" description="Helical" evidence="1">
    <location>
        <begin position="54"/>
        <end position="78"/>
    </location>
</feature>
<feature type="transmembrane region" description="Helical" evidence="1">
    <location>
        <begin position="130"/>
        <end position="150"/>
    </location>
</feature>
<sequence>MVNSYMVRENFKVRDSNMELLRCVAMLLVIVAHTDFLSLGVPQYTEIVACPVSVFFRFFVQALSVVCVDVFILLSGWYGIKPTINRFCEFLFQVFFFSLLIYIVLVLIEPNNYLNLKSVSKVLMLNSGDYWFVKSYILLYLFSPILNVFVECCNSSKQFLLFLFPFFIFQTIYGWLSINGANELGGGYSAISFMGLYLLARYMRLYPHRYAMLNAYQYFIIFFSIVLFLTVISYGITLMDIPVVGRIFTYTNPLVIFESMTLVYAFSKIKIKSDVINWIAISCFAVYLIHANEFILRAYYGCWIKYLFDNENGLMFILYVSMTIIFVFFISILIDKIRIIIWNIVCRI</sequence>
<feature type="transmembrane region" description="Helical" evidence="1">
    <location>
        <begin position="215"/>
        <end position="235"/>
    </location>
</feature>
<dbReference type="AlphaFoldDB" id="E7RRM6"/>
<comment type="caution">
    <text evidence="3">The sequence shown here is derived from an EMBL/GenBank/DDBJ whole genome shotgun (WGS) entry which is preliminary data.</text>
</comment>
<keyword evidence="1" id="KW-0812">Transmembrane</keyword>
<feature type="transmembrane region" description="Helical" evidence="1">
    <location>
        <begin position="159"/>
        <end position="178"/>
    </location>
</feature>
<evidence type="ECO:0000313" key="3">
    <source>
        <dbReference type="EMBL" id="EFZ36914.1"/>
    </source>
</evidence>
<evidence type="ECO:0000313" key="4">
    <source>
        <dbReference type="Proteomes" id="UP000005580"/>
    </source>
</evidence>
<name>E7RRM6_9BACT</name>
<dbReference type="STRING" id="28134.SAMN05444288_1464"/>
<dbReference type="Pfam" id="PF01757">
    <property type="entry name" value="Acyl_transf_3"/>
    <property type="match status" value="1"/>
</dbReference>
<dbReference type="GO" id="GO:0016747">
    <property type="term" value="F:acyltransferase activity, transferring groups other than amino-acyl groups"/>
    <property type="evidence" value="ECO:0007669"/>
    <property type="project" value="InterPro"/>
</dbReference>
<feature type="transmembrane region" description="Helical" evidence="1">
    <location>
        <begin position="247"/>
        <end position="266"/>
    </location>
</feature>
<feature type="transmembrane region" description="Helical" evidence="1">
    <location>
        <begin position="278"/>
        <end position="300"/>
    </location>
</feature>
<reference evidence="3" key="1">
    <citation type="submission" date="2011-01" db="EMBL/GenBank/DDBJ databases">
        <authorList>
            <person name="Muzny D."/>
            <person name="Qin X."/>
            <person name="Buhay C."/>
            <person name="Dugan-Rocha S."/>
            <person name="Ding Y."/>
            <person name="Chen G."/>
            <person name="Hawes A."/>
            <person name="Holder M."/>
            <person name="Jhangiani S."/>
            <person name="Johnson A."/>
            <person name="Khan Z."/>
            <person name="Li Z."/>
            <person name="Liu W."/>
            <person name="Liu X."/>
            <person name="Perez L."/>
            <person name="Shen H."/>
            <person name="Wang Q."/>
            <person name="Watt J."/>
            <person name="Xi L."/>
            <person name="Xin Y."/>
            <person name="Zhou J."/>
            <person name="Deng J."/>
            <person name="Jiang H."/>
            <person name="Liu Y."/>
            <person name="Qu J."/>
            <person name="Song X.-Z."/>
            <person name="Zhang L."/>
            <person name="Villasana D."/>
            <person name="Johnson A."/>
            <person name="Liu J."/>
            <person name="Liyanage D."/>
            <person name="Lorensuhewa L."/>
            <person name="Robinson T."/>
            <person name="Song A."/>
            <person name="Song B.-B."/>
            <person name="Dinh H."/>
            <person name="Thornton R."/>
            <person name="Coyle M."/>
            <person name="Francisco L."/>
            <person name="Jackson L."/>
            <person name="Javaid M."/>
            <person name="Korchina V."/>
            <person name="Kovar C."/>
            <person name="Mata R."/>
            <person name="Mathew T."/>
            <person name="Ngo R."/>
            <person name="Nguyen L."/>
            <person name="Nguyen N."/>
            <person name="Okwuonu G."/>
            <person name="Ongeri F."/>
            <person name="Pham C."/>
            <person name="Simmons D."/>
            <person name="Wilczek-Boney K."/>
            <person name="Hale W."/>
            <person name="Jakkamsetti A."/>
            <person name="Pham P."/>
            <person name="Ruth R."/>
            <person name="San Lucas F."/>
            <person name="Warren J."/>
            <person name="Zhang J."/>
            <person name="Zhao Z."/>
            <person name="Zhou C."/>
            <person name="Zhu D."/>
            <person name="Lee S."/>
            <person name="Bess C."/>
            <person name="Blankenburg K."/>
            <person name="Forbes L."/>
            <person name="Fu Q."/>
            <person name="Gubbala S."/>
            <person name="Hirani K."/>
            <person name="Jayaseelan J.C."/>
            <person name="Lara F."/>
            <person name="Munidasa M."/>
            <person name="Palculict T."/>
            <person name="Patil S."/>
            <person name="Pu L.-L."/>
            <person name="Saada N."/>
            <person name="Tang L."/>
            <person name="Weissenberger G."/>
            <person name="Zhu Y."/>
            <person name="Hemphill L."/>
            <person name="Shang Y."/>
            <person name="Youmans B."/>
            <person name="Ayvaz T."/>
            <person name="Ross M."/>
            <person name="Santibanez J."/>
            <person name="Aqrawi P."/>
            <person name="Gross S."/>
            <person name="Joshi V."/>
            <person name="Fowler G."/>
            <person name="Nazareth L."/>
            <person name="Reid J."/>
            <person name="Worley K."/>
            <person name="Petrosino J."/>
            <person name="Highlander S."/>
            <person name="Gibbs R."/>
        </authorList>
    </citation>
    <scope>NUCLEOTIDE SEQUENCE [LARGE SCALE GENOMIC DNA]</scope>
    <source>
        <strain evidence="3">ATCC 33269</strain>
    </source>
</reference>
<keyword evidence="4" id="KW-1185">Reference proteome</keyword>
<keyword evidence="1" id="KW-0472">Membrane</keyword>
<dbReference type="HOGENOM" id="CLU_061343_0_0_10"/>
<feature type="transmembrane region" description="Helical" evidence="1">
    <location>
        <begin position="90"/>
        <end position="110"/>
    </location>
</feature>
<evidence type="ECO:0000259" key="2">
    <source>
        <dbReference type="Pfam" id="PF01757"/>
    </source>
</evidence>
<gene>
    <name evidence="3" type="ORF">HMPREF0663_11827</name>
</gene>
<feature type="transmembrane region" description="Helical" evidence="1">
    <location>
        <begin position="312"/>
        <end position="334"/>
    </location>
</feature>